<evidence type="ECO:0000313" key="2">
    <source>
        <dbReference type="Proteomes" id="UP000516052"/>
    </source>
</evidence>
<dbReference type="Proteomes" id="UP000516052">
    <property type="component" value="Chromosome"/>
</dbReference>
<dbReference type="RefSeq" id="WP_187748241.1">
    <property type="nucleotide sequence ID" value="NZ_CP060828.1"/>
</dbReference>
<dbReference type="KEGG" id="sroi:IAG44_18700"/>
<dbReference type="AlphaFoldDB" id="A0A7H0IEQ2"/>
<name>A0A7H0IEQ2_9ACTN</name>
<protein>
    <submittedName>
        <fullName evidence="1">Uncharacterized protein</fullName>
    </submittedName>
</protein>
<evidence type="ECO:0000313" key="1">
    <source>
        <dbReference type="EMBL" id="QNP71268.1"/>
    </source>
</evidence>
<proteinExistence type="predicted"/>
<sequence>MSVEDRQAFERVLRALRGGERFGTIVVSSRFSYSYVQFADDLYVGLSWVTPKVLVLNGIYLEVDNRDFRQVRRHQLAMRLKGAKAPDATAARTTSIAARIAGRNRAHLGPDWAAVLAGAPEHNVTFSARRQCLLAVGFLFAALRMRVHDVARPAWRPVDWLLSASSRTNALITGVVGAQAIYIVDDGGLPALVTEVWEPCGILGTALFVLARWIRRLRGIELAVPEGERAD</sequence>
<accession>A0A7H0IEQ2</accession>
<keyword evidence="2" id="KW-1185">Reference proteome</keyword>
<organism evidence="1 2">
    <name type="scientific">Streptomyces roseirectus</name>
    <dbReference type="NCBI Taxonomy" id="2768066"/>
    <lineage>
        <taxon>Bacteria</taxon>
        <taxon>Bacillati</taxon>
        <taxon>Actinomycetota</taxon>
        <taxon>Actinomycetes</taxon>
        <taxon>Kitasatosporales</taxon>
        <taxon>Streptomycetaceae</taxon>
        <taxon>Streptomyces</taxon>
    </lineage>
</organism>
<reference evidence="1 2" key="1">
    <citation type="submission" date="2020-08" db="EMBL/GenBank/DDBJ databases">
        <title>A novel species.</title>
        <authorList>
            <person name="Gao J."/>
        </authorList>
    </citation>
    <scope>NUCLEOTIDE SEQUENCE [LARGE SCALE GENOMIC DNA]</scope>
    <source>
        <strain evidence="1 2">CRXT-G-22</strain>
    </source>
</reference>
<gene>
    <name evidence="1" type="ORF">IAG44_18700</name>
</gene>
<dbReference type="EMBL" id="CP060828">
    <property type="protein sequence ID" value="QNP71268.1"/>
    <property type="molecule type" value="Genomic_DNA"/>
</dbReference>